<name>A0A8S1J8X7_9CHLO</name>
<protein>
    <submittedName>
        <fullName evidence="2">Uncharacterized protein</fullName>
    </submittedName>
</protein>
<feature type="compositionally biased region" description="Basic and acidic residues" evidence="1">
    <location>
        <begin position="65"/>
        <end position="129"/>
    </location>
</feature>
<feature type="region of interest" description="Disordered" evidence="1">
    <location>
        <begin position="65"/>
        <end position="248"/>
    </location>
</feature>
<evidence type="ECO:0000313" key="2">
    <source>
        <dbReference type="EMBL" id="CAD7702400.1"/>
    </source>
</evidence>
<dbReference type="EMBL" id="CAJHUC010001813">
    <property type="protein sequence ID" value="CAD7702400.1"/>
    <property type="molecule type" value="Genomic_DNA"/>
</dbReference>
<dbReference type="AlphaFoldDB" id="A0A8S1J8X7"/>
<comment type="caution">
    <text evidence="2">The sequence shown here is derived from an EMBL/GenBank/DDBJ whole genome shotgun (WGS) entry which is preliminary data.</text>
</comment>
<accession>A0A8S1J8X7</accession>
<evidence type="ECO:0000313" key="3">
    <source>
        <dbReference type="Proteomes" id="UP000708148"/>
    </source>
</evidence>
<evidence type="ECO:0000256" key="1">
    <source>
        <dbReference type="SAM" id="MobiDB-lite"/>
    </source>
</evidence>
<sequence>MDRKKKAPSRALDWLRSGNRPGLVASRLFDAEDEEDVPEPEGAGMSVLENRRALASQRSQRALAEEAFTRRRAQEQRWARMAAEGRNEAWSDGRGGEEEERRLQEREEKRRRYAELRKLQESATMDRRRGGGGSGAPRSGSAEPRRRSRRSDGVESDFEGGVDHRRRVEKLHEGPGSLSHRSRSPDVRSPGRRGIRARDLVEVEKREEREGERRVDDLREMMEAASLGDRCNTDEERGQMAWARRKREEEVRREVDKAFMDRMITVQGKDDAEVNKEIKRLREEKEREVRRLLGEWEETDRRRRAETDPGRPAQRPSVPKVEMDSAREALQAVGKQNGGRRGSVSFAGDGEGEGSRQGGWRRDEAPAGMPMRGVSMSPSRTDSENLEEEVRRLRAQREADIERHRRERHELERRHREELRALKMRQAVDSGDSMWTGPSEDDRERQRMERQRREEALRERVARARGQDRGRAEPGRMEAGRDEGLKRAEERRRWAEISAINRSATKAT</sequence>
<proteinExistence type="predicted"/>
<organism evidence="2 3">
    <name type="scientific">Ostreobium quekettii</name>
    <dbReference type="NCBI Taxonomy" id="121088"/>
    <lineage>
        <taxon>Eukaryota</taxon>
        <taxon>Viridiplantae</taxon>
        <taxon>Chlorophyta</taxon>
        <taxon>core chlorophytes</taxon>
        <taxon>Ulvophyceae</taxon>
        <taxon>TCBD clade</taxon>
        <taxon>Bryopsidales</taxon>
        <taxon>Ostreobineae</taxon>
        <taxon>Ostreobiaceae</taxon>
        <taxon>Ostreobium</taxon>
    </lineage>
</organism>
<feature type="region of interest" description="Disordered" evidence="1">
    <location>
        <begin position="422"/>
        <end position="490"/>
    </location>
</feature>
<keyword evidence="3" id="KW-1185">Reference proteome</keyword>
<feature type="compositionally biased region" description="Basic and acidic residues" evidence="1">
    <location>
        <begin position="294"/>
        <end position="309"/>
    </location>
</feature>
<reference evidence="2" key="1">
    <citation type="submission" date="2020-12" db="EMBL/GenBank/DDBJ databases">
        <authorList>
            <person name="Iha C."/>
        </authorList>
    </citation>
    <scope>NUCLEOTIDE SEQUENCE</scope>
</reference>
<dbReference type="Proteomes" id="UP000708148">
    <property type="component" value="Unassembled WGS sequence"/>
</dbReference>
<feature type="region of interest" description="Disordered" evidence="1">
    <location>
        <begin position="294"/>
        <end position="391"/>
    </location>
</feature>
<gene>
    <name evidence="2" type="ORF">OSTQU699_LOCUS7757</name>
</gene>
<feature type="compositionally biased region" description="Basic and acidic residues" evidence="1">
    <location>
        <begin position="440"/>
        <end position="490"/>
    </location>
</feature>
<feature type="compositionally biased region" description="Basic and acidic residues" evidence="1">
    <location>
        <begin position="196"/>
        <end position="222"/>
    </location>
</feature>